<feature type="compositionally biased region" description="Low complexity" evidence="9">
    <location>
        <begin position="323"/>
        <end position="336"/>
    </location>
</feature>
<evidence type="ECO:0000256" key="5">
    <source>
        <dbReference type="ARBA" id="ARBA00022737"/>
    </source>
</evidence>
<keyword evidence="5" id="KW-0677">Repeat</keyword>
<reference evidence="10" key="1">
    <citation type="submission" date="2021-07" db="EMBL/GenBank/DDBJ databases">
        <authorList>
            <person name="Catto M.A."/>
            <person name="Jacobson A."/>
            <person name="Kennedy G."/>
            <person name="Labadie P."/>
            <person name="Hunt B.G."/>
            <person name="Srinivasan R."/>
        </authorList>
    </citation>
    <scope>NUCLEOTIDE SEQUENCE</scope>
    <source>
        <strain evidence="10">PL_HMW_Pooled</strain>
        <tissue evidence="10">Head</tissue>
    </source>
</reference>
<gene>
    <name evidence="10" type="ORF">KUF71_018527</name>
</gene>
<dbReference type="FunFam" id="3.80.10.10:FF:000166">
    <property type="entry name" value="Dynein assembly factor 1, axonemal"/>
    <property type="match status" value="1"/>
</dbReference>
<evidence type="ECO:0000313" key="10">
    <source>
        <dbReference type="EMBL" id="KAK3907891.1"/>
    </source>
</evidence>
<keyword evidence="4" id="KW-0433">Leucine-rich repeat</keyword>
<feature type="compositionally biased region" description="Acidic residues" evidence="9">
    <location>
        <begin position="718"/>
        <end position="730"/>
    </location>
</feature>
<evidence type="ECO:0000256" key="7">
    <source>
        <dbReference type="ARBA" id="ARBA00023273"/>
    </source>
</evidence>
<keyword evidence="7" id="KW-0966">Cell projection</keyword>
<dbReference type="SMART" id="SM00365">
    <property type="entry name" value="LRR_SD22"/>
    <property type="match status" value="3"/>
</dbReference>
<proteinExistence type="inferred from homology"/>
<feature type="compositionally biased region" description="Basic and acidic residues" evidence="9">
    <location>
        <begin position="603"/>
        <end position="619"/>
    </location>
</feature>
<dbReference type="InterPro" id="IPR050576">
    <property type="entry name" value="Cilia_flagella_integrity"/>
</dbReference>
<dbReference type="SUPFAM" id="SSF52075">
    <property type="entry name" value="Outer arm dynein light chain 1"/>
    <property type="match status" value="1"/>
</dbReference>
<keyword evidence="11" id="KW-1185">Reference proteome</keyword>
<dbReference type="Gene3D" id="3.80.10.10">
    <property type="entry name" value="Ribonuclease Inhibitor"/>
    <property type="match status" value="2"/>
</dbReference>
<feature type="region of interest" description="Disordered" evidence="9">
    <location>
        <begin position="483"/>
        <end position="619"/>
    </location>
</feature>
<protein>
    <recommendedName>
        <fullName evidence="8">Dynein axonemal assembly factor 1 homolog</fullName>
    </recommendedName>
</protein>
<dbReference type="GO" id="GO:0005930">
    <property type="term" value="C:axoneme"/>
    <property type="evidence" value="ECO:0007669"/>
    <property type="project" value="TreeGrafter"/>
</dbReference>
<evidence type="ECO:0000256" key="1">
    <source>
        <dbReference type="ARBA" id="ARBA00003843"/>
    </source>
</evidence>
<feature type="region of interest" description="Disordered" evidence="9">
    <location>
        <begin position="1"/>
        <end position="24"/>
    </location>
</feature>
<keyword evidence="6" id="KW-0969">Cilium</keyword>
<name>A0AAE1GSD4_9NEOP</name>
<comment type="caution">
    <text evidence="10">The sequence shown here is derived from an EMBL/GenBank/DDBJ whole genome shotgun (WGS) entry which is preliminary data.</text>
</comment>
<evidence type="ECO:0000313" key="11">
    <source>
        <dbReference type="Proteomes" id="UP001219518"/>
    </source>
</evidence>
<feature type="region of interest" description="Disordered" evidence="9">
    <location>
        <begin position="302"/>
        <end position="369"/>
    </location>
</feature>
<dbReference type="Proteomes" id="UP001219518">
    <property type="component" value="Unassembled WGS sequence"/>
</dbReference>
<dbReference type="EMBL" id="JAHWGI010000026">
    <property type="protein sequence ID" value="KAK3907891.1"/>
    <property type="molecule type" value="Genomic_DNA"/>
</dbReference>
<dbReference type="InterPro" id="IPR001611">
    <property type="entry name" value="Leu-rich_rpt"/>
</dbReference>
<evidence type="ECO:0000256" key="2">
    <source>
        <dbReference type="ARBA" id="ARBA00004138"/>
    </source>
</evidence>
<evidence type="ECO:0000256" key="8">
    <source>
        <dbReference type="ARBA" id="ARBA00024433"/>
    </source>
</evidence>
<organism evidence="10 11">
    <name type="scientific">Frankliniella fusca</name>
    <dbReference type="NCBI Taxonomy" id="407009"/>
    <lineage>
        <taxon>Eukaryota</taxon>
        <taxon>Metazoa</taxon>
        <taxon>Ecdysozoa</taxon>
        <taxon>Arthropoda</taxon>
        <taxon>Hexapoda</taxon>
        <taxon>Insecta</taxon>
        <taxon>Pterygota</taxon>
        <taxon>Neoptera</taxon>
        <taxon>Paraneoptera</taxon>
        <taxon>Thysanoptera</taxon>
        <taxon>Terebrantia</taxon>
        <taxon>Thripoidea</taxon>
        <taxon>Thripidae</taxon>
        <taxon>Frankliniella</taxon>
    </lineage>
</organism>
<evidence type="ECO:0000256" key="3">
    <source>
        <dbReference type="ARBA" id="ARBA00006453"/>
    </source>
</evidence>
<feature type="compositionally biased region" description="Basic and acidic residues" evidence="9">
    <location>
        <begin position="566"/>
        <end position="577"/>
    </location>
</feature>
<evidence type="ECO:0000256" key="4">
    <source>
        <dbReference type="ARBA" id="ARBA00022614"/>
    </source>
</evidence>
<accession>A0AAE1GSD4</accession>
<sequence>MSAVNRAPKRGECSENEEEDKYPRMTKESLRRLCKETKGYLTPHLNDILYLHYKGYTKIENLEEYTGLKCLWLESNGISCIENLEAQRELRSLYLHHNLISTIQNLEHLERLDTLNLSHNNLHHLQNLSTLPALHTLNVSHNRLQGADDIRELEHCLALGVLDLSHNNIDDVSILDVLGTMANLRVLTLTGNPVIKSIPHYRKTVTLACKHLTYLDARPVFEKDRRCAEAWEKGGMEAERAMRKELQDAENKRISDSVNALMRIRRARDGDGAGAGVRAEAVAEAAAGDTVGKVEVTTAAVAPVKDEVSSDDSSAAEEDDGDQAQAAAAGPDGDVQGCRRGEARASADDSETGRSPVKRLGQRGLGLGTAGRPRAELVEMIEEDLCMPVPHRRSLVEEIEDNLGTLVEEIEKDDLGTPMPQRRALEIEDDLGTLVPQRRTPVEEIEKGDLVTPMPQRRTLVEEIEKDDLGTPMPQRRTLVEEIEEDDGGPPSLSPSRPCPQPDRSLLALEDTLAREACGGAGAGAGRAEASATQPQPRILVEELAAKPGPAAEAGDKVTRAGAGADEARAEAGRDSQNDTPATDDPSSHNSGSESLTEEEVVEPPRQESCPGEKRRDEHQAMVRLQSLVTELGNTKNAKLVVPEYEWIRGHLGEAEQPGWESGAVREGEGEGAGGRADEGILDYRTIALRLLAELRARDDLTAEERAIMESIPSMAGESEDESEPSEDEASGAGAPSSDGEDANDVVVAELRTLECANTCASTCASTQTIAQTAAPGGTGGEARQATVSEGVSTVSTQPEHRESRSNAHRTQRIKMLLDQHENLFTMAPEERKELTNQLVKHVARWEKHKNKVRKNTDDKKTCNEECKLGPVSLQKDTSFTNIKDFGQDEADNITSESDDEVEEGATFRNVSKTLEMQLASLDVT</sequence>
<dbReference type="GO" id="GO:0035082">
    <property type="term" value="P:axoneme assembly"/>
    <property type="evidence" value="ECO:0007669"/>
    <property type="project" value="TreeGrafter"/>
</dbReference>
<reference evidence="10" key="2">
    <citation type="journal article" date="2023" name="BMC Genomics">
        <title>Pest status, molecular evolution, and epigenetic factors derived from the genome assembly of Frankliniella fusca, a thysanopteran phytovirus vector.</title>
        <authorList>
            <person name="Catto M.A."/>
            <person name="Labadie P.E."/>
            <person name="Jacobson A.L."/>
            <person name="Kennedy G.G."/>
            <person name="Srinivasan R."/>
            <person name="Hunt B.G."/>
        </authorList>
    </citation>
    <scope>NUCLEOTIDE SEQUENCE</scope>
    <source>
        <strain evidence="10">PL_HMW_Pooled</strain>
    </source>
</reference>
<dbReference type="GO" id="GO:0070840">
    <property type="term" value="F:dynein complex binding"/>
    <property type="evidence" value="ECO:0007669"/>
    <property type="project" value="TreeGrafter"/>
</dbReference>
<dbReference type="PROSITE" id="PS51450">
    <property type="entry name" value="LRR"/>
    <property type="match status" value="4"/>
</dbReference>
<comment type="subcellular location">
    <subcellularLocation>
        <location evidence="2">Cell projection</location>
        <location evidence="2">Cilium</location>
    </subcellularLocation>
</comment>
<feature type="region of interest" description="Disordered" evidence="9">
    <location>
        <begin position="710"/>
        <end position="742"/>
    </location>
</feature>
<feature type="compositionally biased region" description="Acidic residues" evidence="9">
    <location>
        <begin position="888"/>
        <end position="904"/>
    </location>
</feature>
<feature type="compositionally biased region" description="Basic and acidic residues" evidence="9">
    <location>
        <begin position="337"/>
        <end position="347"/>
    </location>
</feature>
<dbReference type="PANTHER" id="PTHR45973">
    <property type="entry name" value="PROTEIN PHOSPHATASE 1 REGULATORY SUBUNIT SDS22-RELATED"/>
    <property type="match status" value="1"/>
</dbReference>
<dbReference type="AlphaFoldDB" id="A0AAE1GSD4"/>
<dbReference type="InterPro" id="IPR032675">
    <property type="entry name" value="LRR_dom_sf"/>
</dbReference>
<dbReference type="Pfam" id="PF14580">
    <property type="entry name" value="LRR_9"/>
    <property type="match status" value="1"/>
</dbReference>
<evidence type="ECO:0000256" key="9">
    <source>
        <dbReference type="SAM" id="MobiDB-lite"/>
    </source>
</evidence>
<comment type="similarity">
    <text evidence="3">Belongs to the DNAAF1 family.</text>
</comment>
<evidence type="ECO:0000256" key="6">
    <source>
        <dbReference type="ARBA" id="ARBA00023069"/>
    </source>
</evidence>
<comment type="function">
    <text evidence="1">Cilium-specific protein required for cilia structures.</text>
</comment>
<feature type="region of interest" description="Disordered" evidence="9">
    <location>
        <begin position="653"/>
        <end position="679"/>
    </location>
</feature>
<feature type="region of interest" description="Disordered" evidence="9">
    <location>
        <begin position="887"/>
        <end position="909"/>
    </location>
</feature>
<dbReference type="PANTHER" id="PTHR45973:SF9">
    <property type="entry name" value="LEUCINE-RICH REPEAT-CONTAINING PROTEIN 46"/>
    <property type="match status" value="1"/>
</dbReference>